<dbReference type="Gramene" id="evm.model.01.2260">
    <property type="protein sequence ID" value="cds.evm.model.01.2260"/>
    <property type="gene ID" value="evm.TU.01.2260"/>
</dbReference>
<dbReference type="AlphaFoldDB" id="A0A803NKF9"/>
<dbReference type="EnsemblPlants" id="evm.model.01.2260">
    <property type="protein sequence ID" value="cds.evm.model.01.2260"/>
    <property type="gene ID" value="evm.TU.01.2260"/>
</dbReference>
<dbReference type="Proteomes" id="UP000596661">
    <property type="component" value="Chromosome 1"/>
</dbReference>
<sequence>MFLILESTSKSHLESHTWSWKTLRRPILKWNNLAKLWLIYNNNYETLSTINKSSFNTGSWKTGETLRANESFKFVREIPYRPTGHVETRAQGETLNSQNTTTMPRNRASIKQTPGAKAPWRATNFEQEPKRTQTRGRQPMGPQPDVERPQNIERAIRTLPPCPPLHSHDTRPRKLVKGKRPATRNEGIVEDITLKPKAMRSDE</sequence>
<feature type="compositionally biased region" description="Basic residues" evidence="1">
    <location>
        <begin position="173"/>
        <end position="182"/>
    </location>
</feature>
<feature type="region of interest" description="Disordered" evidence="1">
    <location>
        <begin position="126"/>
        <end position="189"/>
    </location>
</feature>
<evidence type="ECO:0000256" key="1">
    <source>
        <dbReference type="SAM" id="MobiDB-lite"/>
    </source>
</evidence>
<keyword evidence="3" id="KW-1185">Reference proteome</keyword>
<organism evidence="2 3">
    <name type="scientific">Cannabis sativa</name>
    <name type="common">Hemp</name>
    <name type="synonym">Marijuana</name>
    <dbReference type="NCBI Taxonomy" id="3483"/>
    <lineage>
        <taxon>Eukaryota</taxon>
        <taxon>Viridiplantae</taxon>
        <taxon>Streptophyta</taxon>
        <taxon>Embryophyta</taxon>
        <taxon>Tracheophyta</taxon>
        <taxon>Spermatophyta</taxon>
        <taxon>Magnoliopsida</taxon>
        <taxon>eudicotyledons</taxon>
        <taxon>Gunneridae</taxon>
        <taxon>Pentapetalae</taxon>
        <taxon>rosids</taxon>
        <taxon>fabids</taxon>
        <taxon>Rosales</taxon>
        <taxon>Cannabaceae</taxon>
        <taxon>Cannabis</taxon>
    </lineage>
</organism>
<name>A0A803NKF9_CANSA</name>
<dbReference type="EMBL" id="UZAU01000063">
    <property type="status" value="NOT_ANNOTATED_CDS"/>
    <property type="molecule type" value="Genomic_DNA"/>
</dbReference>
<proteinExistence type="predicted"/>
<protein>
    <submittedName>
        <fullName evidence="2">Uncharacterized protein</fullName>
    </submittedName>
</protein>
<reference evidence="2" key="1">
    <citation type="submission" date="2018-11" db="EMBL/GenBank/DDBJ databases">
        <authorList>
            <person name="Grassa J C."/>
        </authorList>
    </citation>
    <scope>NUCLEOTIDE SEQUENCE [LARGE SCALE GENOMIC DNA]</scope>
</reference>
<reference evidence="2" key="2">
    <citation type="submission" date="2021-03" db="UniProtKB">
        <authorList>
            <consortium name="EnsemblPlants"/>
        </authorList>
    </citation>
    <scope>IDENTIFICATION</scope>
</reference>
<feature type="compositionally biased region" description="Basic and acidic residues" evidence="1">
    <location>
        <begin position="145"/>
        <end position="156"/>
    </location>
</feature>
<evidence type="ECO:0000313" key="3">
    <source>
        <dbReference type="Proteomes" id="UP000596661"/>
    </source>
</evidence>
<accession>A0A803NKF9</accession>
<evidence type="ECO:0000313" key="2">
    <source>
        <dbReference type="EnsemblPlants" id="cds.evm.model.01.2260"/>
    </source>
</evidence>